<sequence length="41" mass="4439">MFRSKLSVVPGWLALCATAWLVAGCSTSKVDETANWSPNKI</sequence>
<evidence type="ECO:0000256" key="1">
    <source>
        <dbReference type="SAM" id="SignalP"/>
    </source>
</evidence>
<organism evidence="2 3">
    <name type="scientific">Variovorax ginsengisoli</name>
    <dbReference type="NCBI Taxonomy" id="363844"/>
    <lineage>
        <taxon>Bacteria</taxon>
        <taxon>Pseudomonadati</taxon>
        <taxon>Pseudomonadota</taxon>
        <taxon>Betaproteobacteria</taxon>
        <taxon>Burkholderiales</taxon>
        <taxon>Comamonadaceae</taxon>
        <taxon>Variovorax</taxon>
    </lineage>
</organism>
<evidence type="ECO:0000313" key="2">
    <source>
        <dbReference type="EMBL" id="MDP9903031.1"/>
    </source>
</evidence>
<feature type="chain" id="PRO_5045919594" evidence="1">
    <location>
        <begin position="22"/>
        <end position="41"/>
    </location>
</feature>
<accession>A0ABT9SGV0</accession>
<gene>
    <name evidence="2" type="ORF">J2W36_005312</name>
</gene>
<evidence type="ECO:0000313" key="3">
    <source>
        <dbReference type="Proteomes" id="UP001226867"/>
    </source>
</evidence>
<dbReference type="PROSITE" id="PS51257">
    <property type="entry name" value="PROKAR_LIPOPROTEIN"/>
    <property type="match status" value="1"/>
</dbReference>
<dbReference type="Proteomes" id="UP001226867">
    <property type="component" value="Unassembled WGS sequence"/>
</dbReference>
<dbReference type="EMBL" id="JAUSRO010000029">
    <property type="protein sequence ID" value="MDP9903031.1"/>
    <property type="molecule type" value="Genomic_DNA"/>
</dbReference>
<keyword evidence="3" id="KW-1185">Reference proteome</keyword>
<reference evidence="2 3" key="1">
    <citation type="submission" date="2023-07" db="EMBL/GenBank/DDBJ databases">
        <title>Sorghum-associated microbial communities from plants grown in Nebraska, USA.</title>
        <authorList>
            <person name="Schachtman D."/>
        </authorList>
    </citation>
    <scope>NUCLEOTIDE SEQUENCE [LARGE SCALE GENOMIC DNA]</scope>
    <source>
        <strain evidence="2 3">DS1607</strain>
    </source>
</reference>
<comment type="caution">
    <text evidence="2">The sequence shown here is derived from an EMBL/GenBank/DDBJ whole genome shotgun (WGS) entry which is preliminary data.</text>
</comment>
<protein>
    <submittedName>
        <fullName evidence="2">Uncharacterized protein</fullName>
    </submittedName>
</protein>
<proteinExistence type="predicted"/>
<keyword evidence="1" id="KW-0732">Signal</keyword>
<name>A0ABT9SGV0_9BURK</name>
<feature type="signal peptide" evidence="1">
    <location>
        <begin position="1"/>
        <end position="21"/>
    </location>
</feature>
<feature type="non-terminal residue" evidence="2">
    <location>
        <position position="41"/>
    </location>
</feature>